<feature type="binding site" evidence="6">
    <location>
        <position position="218"/>
    </location>
    <ligand>
        <name>Mg(2+)</name>
        <dbReference type="ChEBI" id="CHEBI:18420"/>
    </ligand>
</feature>
<keyword evidence="2 6" id="KW-0479">Metal-binding</keyword>
<organism evidence="7 8">
    <name type="scientific">Spizellomyces punctatus (strain DAOM BR117)</name>
    <dbReference type="NCBI Taxonomy" id="645134"/>
    <lineage>
        <taxon>Eukaryota</taxon>
        <taxon>Fungi</taxon>
        <taxon>Fungi incertae sedis</taxon>
        <taxon>Chytridiomycota</taxon>
        <taxon>Chytridiomycota incertae sedis</taxon>
        <taxon>Chytridiomycetes</taxon>
        <taxon>Spizellomycetales</taxon>
        <taxon>Spizellomycetaceae</taxon>
        <taxon>Spizellomyces</taxon>
    </lineage>
</organism>
<dbReference type="NCBIfam" id="TIGR01549">
    <property type="entry name" value="HAD-SF-IA-v1"/>
    <property type="match status" value="1"/>
</dbReference>
<comment type="cofactor">
    <cofactor evidence="6">
        <name>Mg(2+)</name>
        <dbReference type="ChEBI" id="CHEBI:18420"/>
    </cofactor>
    <text evidence="6">Binds 1 Mg(2+) ion per subunit.</text>
</comment>
<comment type="subcellular location">
    <subcellularLocation>
        <location evidence="6">Cytoplasm</location>
    </subcellularLocation>
    <subcellularLocation>
        <location evidence="6">Nucleus</location>
    </subcellularLocation>
</comment>
<keyword evidence="4 6" id="KW-0460">Magnesium</keyword>
<keyword evidence="1 6" id="KW-0028">Amino-acid biosynthesis</keyword>
<dbReference type="FunFam" id="3.40.50.1000:FF:000079">
    <property type="entry name" value="Enolase-phosphatase E1"/>
    <property type="match status" value="1"/>
</dbReference>
<comment type="similarity">
    <text evidence="6">Belongs to the HAD-like hydrolase superfamily. MasA/MtnC family.</text>
</comment>
<dbReference type="SFLD" id="SFLDF00044">
    <property type="entry name" value="enolase-phosphatase"/>
    <property type="match status" value="1"/>
</dbReference>
<name>A0A0L0HIY2_SPIPD</name>
<dbReference type="GO" id="GO:0005634">
    <property type="term" value="C:nucleus"/>
    <property type="evidence" value="ECO:0007669"/>
    <property type="project" value="UniProtKB-SubCell"/>
</dbReference>
<dbReference type="PANTHER" id="PTHR20371">
    <property type="entry name" value="ENOLASE-PHOSPHATASE E1"/>
    <property type="match status" value="1"/>
</dbReference>
<feature type="binding site" evidence="6">
    <location>
        <position position="23"/>
    </location>
    <ligand>
        <name>Mg(2+)</name>
        <dbReference type="ChEBI" id="CHEBI:18420"/>
    </ligand>
</feature>
<evidence type="ECO:0000256" key="3">
    <source>
        <dbReference type="ARBA" id="ARBA00022801"/>
    </source>
</evidence>
<dbReference type="CDD" id="cd01629">
    <property type="entry name" value="HAD_EP"/>
    <property type="match status" value="1"/>
</dbReference>
<keyword evidence="6" id="KW-0963">Cytoplasm</keyword>
<comment type="function">
    <text evidence="6">Bifunctional enzyme that catalyzes the enolization of 2,3-diketo-5-methylthiopentyl-1-phosphate (DK-MTP-1-P) into the intermediate 2-hydroxy-3-keto-5-methylthiopentenyl-1-phosphate (HK-MTPenyl-1-P), which is then dephosphorylated to form the acireductone 1,2-dihydroxy-3-keto-5-methylthiopentene (DHK-MTPene).</text>
</comment>
<dbReference type="HAMAP" id="MF_01681">
    <property type="entry name" value="Salvage_MtnC"/>
    <property type="match status" value="1"/>
</dbReference>
<dbReference type="GO" id="GO:0000287">
    <property type="term" value="F:magnesium ion binding"/>
    <property type="evidence" value="ECO:0007669"/>
    <property type="project" value="UniProtKB-UniRule"/>
</dbReference>
<dbReference type="GO" id="GO:0005737">
    <property type="term" value="C:cytoplasm"/>
    <property type="evidence" value="ECO:0007669"/>
    <property type="project" value="UniProtKB-SubCell"/>
</dbReference>
<keyword evidence="6" id="KW-0539">Nucleus</keyword>
<evidence type="ECO:0000313" key="8">
    <source>
        <dbReference type="Proteomes" id="UP000053201"/>
    </source>
</evidence>
<dbReference type="GeneID" id="27686759"/>
<dbReference type="Pfam" id="PF00702">
    <property type="entry name" value="Hydrolase"/>
    <property type="match status" value="1"/>
</dbReference>
<dbReference type="NCBIfam" id="TIGR01691">
    <property type="entry name" value="enolase-ppase"/>
    <property type="match status" value="1"/>
</dbReference>
<comment type="catalytic activity">
    <reaction evidence="6">
        <text>5-methylsulfanyl-2,3-dioxopentyl phosphate + H2O = 1,2-dihydroxy-5-(methylsulfanyl)pent-1-en-3-one + phosphate</text>
        <dbReference type="Rhea" id="RHEA:21700"/>
        <dbReference type="ChEBI" id="CHEBI:15377"/>
        <dbReference type="ChEBI" id="CHEBI:43474"/>
        <dbReference type="ChEBI" id="CHEBI:49252"/>
        <dbReference type="ChEBI" id="CHEBI:58828"/>
        <dbReference type="EC" id="3.1.3.77"/>
    </reaction>
</comment>
<dbReference type="Gene3D" id="3.40.50.1000">
    <property type="entry name" value="HAD superfamily/HAD-like"/>
    <property type="match status" value="1"/>
</dbReference>
<gene>
    <name evidence="6" type="primary">UTR4</name>
    <name evidence="7" type="ORF">SPPG_03227</name>
</gene>
<comment type="pathway">
    <text evidence="6">Amino-acid biosynthesis; L-methionine biosynthesis via salvage pathway; L-methionine from S-methyl-5-thio-alpha-D-ribose 1-phosphate: step 4/6.</text>
</comment>
<evidence type="ECO:0000256" key="2">
    <source>
        <dbReference type="ARBA" id="ARBA00022723"/>
    </source>
</evidence>
<accession>A0A0L0HIY2</accession>
<keyword evidence="3 6" id="KW-0378">Hydrolase</keyword>
<dbReference type="OrthoDB" id="272500at2759"/>
<dbReference type="Gene3D" id="1.10.720.60">
    <property type="match status" value="1"/>
</dbReference>
<feature type="binding site" evidence="6">
    <location>
        <position position="193"/>
    </location>
    <ligand>
        <name>substrate</name>
    </ligand>
</feature>
<dbReference type="SUPFAM" id="SSF56784">
    <property type="entry name" value="HAD-like"/>
    <property type="match status" value="1"/>
</dbReference>
<sequence>MTTEGLSPQPTQGITPYATVVVDIEGTTTPITFVHDVLFPYVKENLESFLVENWDNEECVEKVAALREQAKKDVEQKVEGAMPIVDAAHPDREEICKSVIANVKWQMSIDRKIGPLKALQGYMWRSAYESGRIKGAVYEDVVPALRNWIEQGIDVYIYSSGSVEAQKLLFGWSVEGNILKYFKGHFDTGVGLKVEKASYVKISHEIKQAPERILFISDNIKEIDAAIQAGYQVAITNRPGNAPLPFPPEATTTTSIEVCGQQVPIIDTFTEVFERTSSFQAASRPKQGDFKLDDLIHLETM</sequence>
<dbReference type="PANTHER" id="PTHR20371:SF1">
    <property type="entry name" value="ENOLASE-PHOSPHATASE E1"/>
    <property type="match status" value="1"/>
</dbReference>
<dbReference type="InterPro" id="IPR027511">
    <property type="entry name" value="ENOPH1_eukaryotes"/>
</dbReference>
<evidence type="ECO:0000256" key="4">
    <source>
        <dbReference type="ARBA" id="ARBA00022842"/>
    </source>
</evidence>
<dbReference type="Proteomes" id="UP000053201">
    <property type="component" value="Unassembled WGS sequence"/>
</dbReference>
<dbReference type="InterPro" id="IPR036412">
    <property type="entry name" value="HAD-like_sf"/>
</dbReference>
<dbReference type="HAMAP" id="MF_03117">
    <property type="entry name" value="Salvage_MtnC_euk"/>
    <property type="match status" value="1"/>
</dbReference>
<proteinExistence type="inferred from homology"/>
<dbReference type="EMBL" id="KQ257454">
    <property type="protein sequence ID" value="KND01421.1"/>
    <property type="molecule type" value="Genomic_DNA"/>
</dbReference>
<dbReference type="AlphaFoldDB" id="A0A0L0HIY2"/>
<dbReference type="SFLD" id="SFLDG01129">
    <property type="entry name" value="C1.5:_HAD__Beta-PGM__Phosphata"/>
    <property type="match status" value="1"/>
</dbReference>
<feature type="binding site" evidence="6">
    <location>
        <begin position="159"/>
        <end position="160"/>
    </location>
    <ligand>
        <name>substrate</name>
    </ligand>
</feature>
<dbReference type="VEuPathDB" id="FungiDB:SPPG_03227"/>
<dbReference type="EC" id="3.1.3.77" evidence="6"/>
<keyword evidence="8" id="KW-1185">Reference proteome</keyword>
<keyword evidence="5 6" id="KW-0486">Methionine biosynthesis</keyword>
<comment type="pathway">
    <text evidence="6">Amino-acid biosynthesis; L-methionine biosynthesis via salvage pathway; L-methionine from S-methyl-5-thio-alpha-D-ribose 1-phosphate: step 3/6.</text>
</comment>
<dbReference type="UniPathway" id="UPA00904">
    <property type="reaction ID" value="UER00876"/>
</dbReference>
<dbReference type="RefSeq" id="XP_016609460.1">
    <property type="nucleotide sequence ID" value="XM_016751500.1"/>
</dbReference>
<dbReference type="InterPro" id="IPR023943">
    <property type="entry name" value="Enolase-ppase_E1"/>
</dbReference>
<dbReference type="GO" id="GO:0043874">
    <property type="term" value="F:acireductone synthase activity"/>
    <property type="evidence" value="ECO:0007669"/>
    <property type="project" value="UniProtKB-EC"/>
</dbReference>
<evidence type="ECO:0000256" key="5">
    <source>
        <dbReference type="ARBA" id="ARBA00023167"/>
    </source>
</evidence>
<dbReference type="SFLD" id="SFLDG01133">
    <property type="entry name" value="C1.5.4:_Enolase-phosphatase_Li"/>
    <property type="match status" value="1"/>
</dbReference>
<protein>
    <recommendedName>
        <fullName evidence="6">Enolase-phosphatase E1</fullName>
        <ecNumber evidence="6">3.1.3.77</ecNumber>
    </recommendedName>
    <alternativeName>
        <fullName evidence="6">2,3-diketo-5-methylthio-1-phosphopentane phosphatase</fullName>
    </alternativeName>
</protein>
<evidence type="ECO:0000313" key="7">
    <source>
        <dbReference type="EMBL" id="KND01421.1"/>
    </source>
</evidence>
<feature type="binding site" evidence="6">
    <location>
        <position position="25"/>
    </location>
    <ligand>
        <name>Mg(2+)</name>
        <dbReference type="ChEBI" id="CHEBI:18420"/>
    </ligand>
</feature>
<dbReference type="InterPro" id="IPR023214">
    <property type="entry name" value="HAD_sf"/>
</dbReference>
<dbReference type="InterPro" id="IPR006439">
    <property type="entry name" value="HAD-SF_hydro_IA"/>
</dbReference>
<evidence type="ECO:0000256" key="1">
    <source>
        <dbReference type="ARBA" id="ARBA00022605"/>
    </source>
</evidence>
<evidence type="ECO:0000256" key="6">
    <source>
        <dbReference type="HAMAP-Rule" id="MF_03117"/>
    </source>
</evidence>
<comment type="subunit">
    <text evidence="6">Monomer.</text>
</comment>
<reference evidence="7 8" key="1">
    <citation type="submission" date="2009-08" db="EMBL/GenBank/DDBJ databases">
        <title>The Genome Sequence of Spizellomyces punctatus strain DAOM BR117.</title>
        <authorList>
            <consortium name="The Broad Institute Genome Sequencing Platform"/>
            <person name="Russ C."/>
            <person name="Cuomo C."/>
            <person name="Shea T."/>
            <person name="Young S.K."/>
            <person name="Zeng Q."/>
            <person name="Koehrsen M."/>
            <person name="Haas B."/>
            <person name="Borodovsky M."/>
            <person name="Guigo R."/>
            <person name="Alvarado L."/>
            <person name="Berlin A."/>
            <person name="Bochicchio J."/>
            <person name="Borenstein D."/>
            <person name="Chapman S."/>
            <person name="Chen Z."/>
            <person name="Engels R."/>
            <person name="Freedman E."/>
            <person name="Gellesch M."/>
            <person name="Goldberg J."/>
            <person name="Griggs A."/>
            <person name="Gujja S."/>
            <person name="Heiman D."/>
            <person name="Hepburn T."/>
            <person name="Howarth C."/>
            <person name="Jen D."/>
            <person name="Larson L."/>
            <person name="Lewis B."/>
            <person name="Mehta T."/>
            <person name="Park D."/>
            <person name="Pearson M."/>
            <person name="Roberts A."/>
            <person name="Saif S."/>
            <person name="Shenoy N."/>
            <person name="Sisk P."/>
            <person name="Stolte C."/>
            <person name="Sykes S."/>
            <person name="Thomson T."/>
            <person name="Walk T."/>
            <person name="White J."/>
            <person name="Yandava C."/>
            <person name="Burger G."/>
            <person name="Gray M.W."/>
            <person name="Holland P.W.H."/>
            <person name="King N."/>
            <person name="Lang F.B.F."/>
            <person name="Roger A.J."/>
            <person name="Ruiz-Trillo I."/>
            <person name="Lander E."/>
            <person name="Nusbaum C."/>
        </authorList>
    </citation>
    <scope>NUCLEOTIDE SEQUENCE [LARGE SCALE GENOMIC DNA]</scope>
    <source>
        <strain evidence="7 8">DAOM BR117</strain>
    </source>
</reference>
<dbReference type="GO" id="GO:0019509">
    <property type="term" value="P:L-methionine salvage from methylthioadenosine"/>
    <property type="evidence" value="ECO:0007669"/>
    <property type="project" value="UniProtKB-UniRule"/>
</dbReference>
<dbReference type="SFLD" id="SFLDS00003">
    <property type="entry name" value="Haloacid_Dehalogenase"/>
    <property type="match status" value="1"/>
</dbReference>